<dbReference type="AlphaFoldDB" id="A0AAV6M7Y8"/>
<dbReference type="InterPro" id="IPR009856">
    <property type="entry name" value="Lir1"/>
</dbReference>
<feature type="non-terminal residue" evidence="1">
    <location>
        <position position="1"/>
    </location>
</feature>
<proteinExistence type="predicted"/>
<evidence type="ECO:0000313" key="1">
    <source>
        <dbReference type="EMBL" id="KAG6576101.1"/>
    </source>
</evidence>
<evidence type="ECO:0000313" key="2">
    <source>
        <dbReference type="Proteomes" id="UP000685013"/>
    </source>
</evidence>
<protein>
    <submittedName>
        <fullName evidence="1">Light-regulated protein 1, chloroplastic</fullName>
    </submittedName>
</protein>
<dbReference type="Proteomes" id="UP000685013">
    <property type="component" value="Chromosome 17"/>
</dbReference>
<accession>A0AAV6M7Y8</accession>
<dbReference type="PANTHER" id="PTHR36762">
    <property type="entry name" value="LIGHT-REGULATED PROTEIN 1, CHLOROPLASTIC"/>
    <property type="match status" value="1"/>
</dbReference>
<dbReference type="PANTHER" id="PTHR36762:SF2">
    <property type="entry name" value="LIGHT-REGULATED PROTEIN 1, CHLOROPLASTIC"/>
    <property type="match status" value="1"/>
</dbReference>
<dbReference type="Pfam" id="PF07207">
    <property type="entry name" value="Lir1"/>
    <property type="match status" value="1"/>
</dbReference>
<gene>
    <name evidence="1" type="primary">LIR1-1</name>
    <name evidence="1" type="ORF">SDJN03_26740</name>
</gene>
<keyword evidence="2" id="KW-1185">Reference proteome</keyword>
<organism evidence="1 2">
    <name type="scientific">Cucurbita argyrosperma subsp. sororia</name>
    <dbReference type="NCBI Taxonomy" id="37648"/>
    <lineage>
        <taxon>Eukaryota</taxon>
        <taxon>Viridiplantae</taxon>
        <taxon>Streptophyta</taxon>
        <taxon>Embryophyta</taxon>
        <taxon>Tracheophyta</taxon>
        <taxon>Spermatophyta</taxon>
        <taxon>Magnoliopsida</taxon>
        <taxon>eudicotyledons</taxon>
        <taxon>Gunneridae</taxon>
        <taxon>Pentapetalae</taxon>
        <taxon>rosids</taxon>
        <taxon>fabids</taxon>
        <taxon>Cucurbitales</taxon>
        <taxon>Cucurbitaceae</taxon>
        <taxon>Cucurbiteae</taxon>
        <taxon>Cucurbita</taxon>
    </lineage>
</organism>
<sequence length="243" mass="26565">MQLQAAPSLAHPSSCYLLPPTTKLMAFSIPSRSMRRHPTSQTHRPILKAKASAVGQDPSTVDYSSMSSVFPAEACETVGGEACDVEMYPEVKLKPEAKMGGSVSEAVDREYLQYDSPKTVFPAEACDDLGGEFCDPDTDCLQPFRLGLLDDALRLIKIMQDINADAMSWESLLDGRWMGSTRTSEIGKTAAGDLLQLDSEDTTSYITMFKLYVGKWQEAAQDVVVRYSNRGNVLAMVTGDMIG</sequence>
<dbReference type="EMBL" id="JAGKQH010000017">
    <property type="protein sequence ID" value="KAG6576101.1"/>
    <property type="molecule type" value="Genomic_DNA"/>
</dbReference>
<name>A0AAV6M7Y8_9ROSI</name>
<dbReference type="GO" id="GO:0009507">
    <property type="term" value="C:chloroplast"/>
    <property type="evidence" value="ECO:0007669"/>
    <property type="project" value="InterPro"/>
</dbReference>
<comment type="caution">
    <text evidence="1">The sequence shown here is derived from an EMBL/GenBank/DDBJ whole genome shotgun (WGS) entry which is preliminary data.</text>
</comment>
<reference evidence="1 2" key="1">
    <citation type="journal article" date="2021" name="Hortic Res">
        <title>The domestication of Cucurbita argyrosperma as revealed by the genome of its wild relative.</title>
        <authorList>
            <person name="Barrera-Redondo J."/>
            <person name="Sanchez-de la Vega G."/>
            <person name="Aguirre-Liguori J.A."/>
            <person name="Castellanos-Morales G."/>
            <person name="Gutierrez-Guerrero Y.T."/>
            <person name="Aguirre-Dugua X."/>
            <person name="Aguirre-Planter E."/>
            <person name="Tenaillon M.I."/>
            <person name="Lira-Saade R."/>
            <person name="Eguiarte L.E."/>
        </authorList>
    </citation>
    <scope>NUCLEOTIDE SEQUENCE [LARGE SCALE GENOMIC DNA]</scope>
    <source>
        <strain evidence="1">JBR-2021</strain>
    </source>
</reference>